<dbReference type="RefSeq" id="WP_009629572.1">
    <property type="nucleotide sequence ID" value="NZ_VBTY01000337.1"/>
</dbReference>
<feature type="signal peptide" evidence="2">
    <location>
        <begin position="1"/>
        <end position="28"/>
    </location>
</feature>
<gene>
    <name evidence="3" type="ORF">FEV09_22695</name>
</gene>
<proteinExistence type="predicted"/>
<dbReference type="Proteomes" id="UP001152872">
    <property type="component" value="Unassembled WGS sequence"/>
</dbReference>
<name>A0A9X4MF53_9CYAN</name>
<evidence type="ECO:0000313" key="4">
    <source>
        <dbReference type="Proteomes" id="UP001152872"/>
    </source>
</evidence>
<feature type="region of interest" description="Disordered" evidence="1">
    <location>
        <begin position="84"/>
        <end position="104"/>
    </location>
</feature>
<keyword evidence="2" id="KW-0732">Signal</keyword>
<accession>A0A9X4MF53</accession>
<feature type="chain" id="PRO_5040750800" evidence="2">
    <location>
        <begin position="29"/>
        <end position="104"/>
    </location>
</feature>
<sequence length="104" mass="11915">MKSLILPILAITSVVSTLSLVNPSSASAGTIYNREVNQQERIYKGVQQGTISQSEYKNLEKREARIEAQRRNYLSDGHLSRQEAARLTREQNRVSNVIYRDRHN</sequence>
<dbReference type="AlphaFoldDB" id="A0A9X4MF53"/>
<comment type="caution">
    <text evidence="3">The sequence shown here is derived from an EMBL/GenBank/DDBJ whole genome shotgun (WGS) entry which is preliminary data.</text>
</comment>
<protein>
    <submittedName>
        <fullName evidence="3">Uncharacterized protein</fullName>
    </submittedName>
</protein>
<keyword evidence="4" id="KW-1185">Reference proteome</keyword>
<evidence type="ECO:0000256" key="1">
    <source>
        <dbReference type="SAM" id="MobiDB-lite"/>
    </source>
</evidence>
<organism evidence="3 4">
    <name type="scientific">Pseudanabaena catenata USMAC16</name>
    <dbReference type="NCBI Taxonomy" id="1855837"/>
    <lineage>
        <taxon>Bacteria</taxon>
        <taxon>Bacillati</taxon>
        <taxon>Cyanobacteriota</taxon>
        <taxon>Cyanophyceae</taxon>
        <taxon>Pseudanabaenales</taxon>
        <taxon>Pseudanabaenaceae</taxon>
        <taxon>Pseudanabaena</taxon>
    </lineage>
</organism>
<reference evidence="3" key="1">
    <citation type="submission" date="2019-05" db="EMBL/GenBank/DDBJ databases">
        <title>Whole genome sequencing of Pseudanabaena catenata USMAC16.</title>
        <authorList>
            <person name="Khan Z."/>
            <person name="Omar W.M."/>
            <person name="Convey P."/>
            <person name="Merican F."/>
            <person name="Najimudin N."/>
        </authorList>
    </citation>
    <scope>NUCLEOTIDE SEQUENCE</scope>
    <source>
        <strain evidence="3">USMAC16</strain>
    </source>
</reference>
<dbReference type="EMBL" id="VBTY01000337">
    <property type="protein sequence ID" value="MDG3497345.1"/>
    <property type="molecule type" value="Genomic_DNA"/>
</dbReference>
<evidence type="ECO:0000313" key="3">
    <source>
        <dbReference type="EMBL" id="MDG3497345.1"/>
    </source>
</evidence>
<evidence type="ECO:0000256" key="2">
    <source>
        <dbReference type="SAM" id="SignalP"/>
    </source>
</evidence>